<dbReference type="FunFam" id="3.30.300.30:FF:000008">
    <property type="entry name" value="2,3-dihydroxybenzoate-AMP ligase"/>
    <property type="match status" value="1"/>
</dbReference>
<name>A0A345BW48_9BACI</name>
<gene>
    <name evidence="5" type="ORF">DT065_03530</name>
</gene>
<proteinExistence type="inferred from homology"/>
<dbReference type="GO" id="GO:0006631">
    <property type="term" value="P:fatty acid metabolic process"/>
    <property type="evidence" value="ECO:0007669"/>
    <property type="project" value="TreeGrafter"/>
</dbReference>
<dbReference type="PROSITE" id="PS00455">
    <property type="entry name" value="AMP_BINDING"/>
    <property type="match status" value="1"/>
</dbReference>
<feature type="domain" description="AMP-dependent synthetase/ligase" evidence="3">
    <location>
        <begin position="9"/>
        <end position="376"/>
    </location>
</feature>
<evidence type="ECO:0000313" key="5">
    <source>
        <dbReference type="EMBL" id="AXF55179.1"/>
    </source>
</evidence>
<dbReference type="InterPro" id="IPR042099">
    <property type="entry name" value="ANL_N_sf"/>
</dbReference>
<evidence type="ECO:0000259" key="4">
    <source>
        <dbReference type="Pfam" id="PF13193"/>
    </source>
</evidence>
<dbReference type="Gene3D" id="3.30.300.30">
    <property type="match status" value="1"/>
</dbReference>
<comment type="similarity">
    <text evidence="1">Belongs to the ATP-dependent AMP-binding enzyme family.</text>
</comment>
<evidence type="ECO:0000256" key="2">
    <source>
        <dbReference type="ARBA" id="ARBA00022598"/>
    </source>
</evidence>
<dbReference type="AlphaFoldDB" id="A0A345BW48"/>
<keyword evidence="6" id="KW-1185">Reference proteome</keyword>
<dbReference type="OrthoDB" id="9765680at2"/>
<dbReference type="InterPro" id="IPR025110">
    <property type="entry name" value="AMP-bd_C"/>
</dbReference>
<dbReference type="Gene3D" id="3.40.50.12780">
    <property type="entry name" value="N-terminal domain of ligase-like"/>
    <property type="match status" value="1"/>
</dbReference>
<dbReference type="EMBL" id="CP031092">
    <property type="protein sequence ID" value="AXF55179.1"/>
    <property type="molecule type" value="Genomic_DNA"/>
</dbReference>
<dbReference type="Proteomes" id="UP000252100">
    <property type="component" value="Chromosome"/>
</dbReference>
<dbReference type="RefSeq" id="WP_114370927.1">
    <property type="nucleotide sequence ID" value="NZ_CP031092.1"/>
</dbReference>
<protein>
    <submittedName>
        <fullName evidence="5">Long-chain fatty acid--CoA ligase</fullName>
    </submittedName>
</protein>
<reference evidence="5 6" key="1">
    <citation type="journal article" date="2018" name="J. Microbiol.">
        <title>Salicibibacter kimchii gen. nov., sp. nov., a moderately halophilic and alkalitolerant bacterium in the family Bacillaceae, isolated from kimchi.</title>
        <authorList>
            <person name="Jang J.Y."/>
            <person name="Oh Y.J."/>
            <person name="Lim S.K."/>
            <person name="Park H.K."/>
            <person name="Lee C."/>
            <person name="Kim J.Y."/>
            <person name="Lee M.A."/>
            <person name="Choi H.J."/>
        </authorList>
    </citation>
    <scope>NUCLEOTIDE SEQUENCE [LARGE SCALE GENOMIC DNA]</scope>
    <source>
        <strain evidence="5 6">NKC1-1</strain>
    </source>
</reference>
<dbReference type="PANTHER" id="PTHR43201">
    <property type="entry name" value="ACYL-COA SYNTHETASE"/>
    <property type="match status" value="1"/>
</dbReference>
<dbReference type="SUPFAM" id="SSF56801">
    <property type="entry name" value="Acetyl-CoA synthetase-like"/>
    <property type="match status" value="1"/>
</dbReference>
<evidence type="ECO:0000256" key="1">
    <source>
        <dbReference type="ARBA" id="ARBA00006432"/>
    </source>
</evidence>
<dbReference type="PANTHER" id="PTHR43201:SF5">
    <property type="entry name" value="MEDIUM-CHAIN ACYL-COA LIGASE ACSF2, MITOCHONDRIAL"/>
    <property type="match status" value="1"/>
</dbReference>
<dbReference type="InterPro" id="IPR020845">
    <property type="entry name" value="AMP-binding_CS"/>
</dbReference>
<dbReference type="KEGG" id="rue:DT065_03530"/>
<dbReference type="GO" id="GO:0031956">
    <property type="term" value="F:medium-chain fatty acid-CoA ligase activity"/>
    <property type="evidence" value="ECO:0007669"/>
    <property type="project" value="TreeGrafter"/>
</dbReference>
<dbReference type="InterPro" id="IPR000873">
    <property type="entry name" value="AMP-dep_synth/lig_dom"/>
</dbReference>
<organism evidence="5 6">
    <name type="scientific">Salicibibacter kimchii</name>
    <dbReference type="NCBI Taxonomy" id="2099786"/>
    <lineage>
        <taxon>Bacteria</taxon>
        <taxon>Bacillati</taxon>
        <taxon>Bacillota</taxon>
        <taxon>Bacilli</taxon>
        <taxon>Bacillales</taxon>
        <taxon>Bacillaceae</taxon>
        <taxon>Salicibibacter</taxon>
    </lineage>
</organism>
<feature type="domain" description="AMP-binding enzyme C-terminal" evidence="4">
    <location>
        <begin position="427"/>
        <end position="502"/>
    </location>
</feature>
<dbReference type="InterPro" id="IPR045851">
    <property type="entry name" value="AMP-bd_C_sf"/>
</dbReference>
<evidence type="ECO:0000313" key="6">
    <source>
        <dbReference type="Proteomes" id="UP000252100"/>
    </source>
</evidence>
<dbReference type="Pfam" id="PF00501">
    <property type="entry name" value="AMP-binding"/>
    <property type="match status" value="1"/>
</dbReference>
<accession>A0A345BW48</accession>
<keyword evidence="2 5" id="KW-0436">Ligase</keyword>
<sequence>MSEPLFGSLEYWAQKQPDKPAIINEDGEEITWEDWNIQSDRLANAFERSGIGKGDIVAVRTKTRPEWFIINRALIKLGCLQIGLNWRYTSSEILYILQDSGARAIVYDDDDSHSITSLANKTQLVMKVTLNNEENVDAERYIDLVSKKSPTSYISKLKSNLIIYTSGTTGKPKGVYRDPALIAERKHEALEYENDINQSRGFNSEKNRTLISLPLHHGLGPNSAEKAHYNGSTVVTQRHFEPQKSLELIMDHRITHWTCVPTMLKRISSMPEEVLERYVVSTLEFLIVGAAPVPLSLKQWAISYFGENCLYEGYGTSEVGLVTLLRPDMQLEKPESSGLPYKHVDIEIRDENVKMIETNEAGEIWVKTPITIKQYLNKEILGSDIVDESGYFRTGDIGYLDEEGFLYVIDRKIDMIISGGVNIYPAEIENVLLTHPAVQDAAVIGVPDEDFGEQVKAFCECTPGTAIKEEDLITFCTKELASYKKPRTIIFVEELPRNSVGKVLKRELRNPHWREKEKNV</sequence>
<dbReference type="Pfam" id="PF13193">
    <property type="entry name" value="AMP-binding_C"/>
    <property type="match status" value="1"/>
</dbReference>
<evidence type="ECO:0000259" key="3">
    <source>
        <dbReference type="Pfam" id="PF00501"/>
    </source>
</evidence>